<keyword evidence="6" id="KW-0333">Golgi apparatus</keyword>
<keyword evidence="5" id="KW-0735">Signal-anchor</keyword>
<evidence type="ECO:0000256" key="4">
    <source>
        <dbReference type="ARBA" id="ARBA00022679"/>
    </source>
</evidence>
<dbReference type="InterPro" id="IPR029044">
    <property type="entry name" value="Nucleotide-diphossugar_trans"/>
</dbReference>
<dbReference type="AlphaFoldDB" id="A0A328D5N5"/>
<organism evidence="8 9">
    <name type="scientific">Cuscuta australis</name>
    <dbReference type="NCBI Taxonomy" id="267555"/>
    <lineage>
        <taxon>Eukaryota</taxon>
        <taxon>Viridiplantae</taxon>
        <taxon>Streptophyta</taxon>
        <taxon>Embryophyta</taxon>
        <taxon>Tracheophyta</taxon>
        <taxon>Spermatophyta</taxon>
        <taxon>Magnoliopsida</taxon>
        <taxon>eudicotyledons</taxon>
        <taxon>Gunneridae</taxon>
        <taxon>Pentapetalae</taxon>
        <taxon>asterids</taxon>
        <taxon>lamiids</taxon>
        <taxon>Solanales</taxon>
        <taxon>Convolvulaceae</taxon>
        <taxon>Cuscuteae</taxon>
        <taxon>Cuscuta</taxon>
        <taxon>Cuscuta subgen. Grammica</taxon>
        <taxon>Cuscuta sect. Cleistogrammica</taxon>
    </lineage>
</organism>
<evidence type="ECO:0000313" key="9">
    <source>
        <dbReference type="Proteomes" id="UP000249390"/>
    </source>
</evidence>
<dbReference type="GO" id="GO:0005768">
    <property type="term" value="C:endosome"/>
    <property type="evidence" value="ECO:0007669"/>
    <property type="project" value="TreeGrafter"/>
</dbReference>
<dbReference type="PANTHER" id="PTHR31311">
    <property type="entry name" value="XYLOGLUCAN 6-XYLOSYLTRANSFERASE 5-RELATED-RELATED"/>
    <property type="match status" value="1"/>
</dbReference>
<accession>A0A328D5N5</accession>
<feature type="transmembrane region" description="Helical" evidence="7">
    <location>
        <begin position="21"/>
        <end position="43"/>
    </location>
</feature>
<keyword evidence="9" id="KW-1185">Reference proteome</keyword>
<evidence type="ECO:0000256" key="1">
    <source>
        <dbReference type="ARBA" id="ARBA00004323"/>
    </source>
</evidence>
<dbReference type="PANTHER" id="PTHR31311:SF3">
    <property type="entry name" value="GLYCOSYLTRANSFERASE 7-RELATED"/>
    <property type="match status" value="1"/>
</dbReference>
<dbReference type="Proteomes" id="UP000249390">
    <property type="component" value="Unassembled WGS sequence"/>
</dbReference>
<keyword evidence="4" id="KW-0808">Transferase</keyword>
<reference evidence="8 9" key="1">
    <citation type="submission" date="2018-06" db="EMBL/GenBank/DDBJ databases">
        <title>The Genome of Cuscuta australis (Dodder) Provides Insight into the Evolution of Plant Parasitism.</title>
        <authorList>
            <person name="Liu H."/>
        </authorList>
    </citation>
    <scope>NUCLEOTIDE SEQUENCE [LARGE SCALE GENOMIC DNA]</scope>
    <source>
        <strain evidence="9">cv. Yunnan</strain>
        <tissue evidence="8">Vines</tissue>
    </source>
</reference>
<dbReference type="Pfam" id="PF05637">
    <property type="entry name" value="Glyco_transf_34"/>
    <property type="match status" value="1"/>
</dbReference>
<keyword evidence="3" id="KW-0328">Glycosyltransferase</keyword>
<evidence type="ECO:0000256" key="3">
    <source>
        <dbReference type="ARBA" id="ARBA00022676"/>
    </source>
</evidence>
<dbReference type="GO" id="GO:0008378">
    <property type="term" value="F:galactosyltransferase activity"/>
    <property type="evidence" value="ECO:0007669"/>
    <property type="project" value="TreeGrafter"/>
</dbReference>
<evidence type="ECO:0000256" key="5">
    <source>
        <dbReference type="ARBA" id="ARBA00022968"/>
    </source>
</evidence>
<evidence type="ECO:0000256" key="6">
    <source>
        <dbReference type="ARBA" id="ARBA00023034"/>
    </source>
</evidence>
<dbReference type="Gene3D" id="3.90.550.10">
    <property type="entry name" value="Spore Coat Polysaccharide Biosynthesis Protein SpsA, Chain A"/>
    <property type="match status" value="1"/>
</dbReference>
<comment type="caution">
    <text evidence="8">The sequence shown here is derived from an EMBL/GenBank/DDBJ whole genome shotgun (WGS) entry which is preliminary data.</text>
</comment>
<comment type="similarity">
    <text evidence="2">Belongs to the glycosyltransferase 34 family.</text>
</comment>
<keyword evidence="7" id="KW-0812">Transmembrane</keyword>
<sequence>MKDNKFIKSRAGLRWLPASESMASTAILLSLISAIFTVCVIWSRQTLPVTEKSIREEVEPHQYTAAERPPAVVEWDKKRTEWLNRHPSFAAPGARNRVLVLTGSQPDPCKGPAGDHLLLRLFKNKVDYCRIHGYDVFYGNAFMNPKMGSVWAKVPLLRAAMLAHPETEWVLWMDSDAVFTDMDFKIPLDKYRDHNLVVHGWPYMIKHRSWLGVNTGIVLMRNCQWSMDFVDLWARMGPQSPDTRLVRRVMSRVKDVVNPRRLDEQSALLYLLLTLDAKWTAKIYVENEYYLHGYWGEVLGMLVEGSGGDAAGRTTPFVTHFTGCQPCSGEHNPKYAGDSCWAGMERALNFAFPLIFLQTRLPSFNFFVSTNFTLPPPSHFSNCWIHLSNSCSGG</sequence>
<dbReference type="GO" id="GO:0000139">
    <property type="term" value="C:Golgi membrane"/>
    <property type="evidence" value="ECO:0007669"/>
    <property type="project" value="UniProtKB-SubCell"/>
</dbReference>
<dbReference type="GO" id="GO:0005802">
    <property type="term" value="C:trans-Golgi network"/>
    <property type="evidence" value="ECO:0007669"/>
    <property type="project" value="TreeGrafter"/>
</dbReference>
<dbReference type="InterPro" id="IPR008630">
    <property type="entry name" value="Glyco_trans_34"/>
</dbReference>
<comment type="subcellular location">
    <subcellularLocation>
        <location evidence="1">Golgi apparatus membrane</location>
        <topology evidence="1">Single-pass type II membrane protein</topology>
    </subcellularLocation>
</comment>
<evidence type="ECO:0000313" key="8">
    <source>
        <dbReference type="EMBL" id="RAL40724.1"/>
    </source>
</evidence>
<protein>
    <submittedName>
        <fullName evidence="8">Uncharacterized protein</fullName>
    </submittedName>
</protein>
<dbReference type="EMBL" id="NQVE01000192">
    <property type="protein sequence ID" value="RAL40724.1"/>
    <property type="molecule type" value="Genomic_DNA"/>
</dbReference>
<evidence type="ECO:0000256" key="2">
    <source>
        <dbReference type="ARBA" id="ARBA00005664"/>
    </source>
</evidence>
<name>A0A328D5N5_9ASTE</name>
<proteinExistence type="inferred from homology"/>
<keyword evidence="7" id="KW-0472">Membrane</keyword>
<evidence type="ECO:0000256" key="7">
    <source>
        <dbReference type="SAM" id="Phobius"/>
    </source>
</evidence>
<keyword evidence="7" id="KW-1133">Transmembrane helix</keyword>
<gene>
    <name evidence="8" type="ORF">DM860_008422</name>
</gene>